<organism evidence="3 4">
    <name type="scientific">Tritrichomonas musculus</name>
    <dbReference type="NCBI Taxonomy" id="1915356"/>
    <lineage>
        <taxon>Eukaryota</taxon>
        <taxon>Metamonada</taxon>
        <taxon>Parabasalia</taxon>
        <taxon>Tritrichomonadida</taxon>
        <taxon>Tritrichomonadidae</taxon>
        <taxon>Tritrichomonas</taxon>
    </lineage>
</organism>
<dbReference type="PANTHER" id="PTHR11679">
    <property type="entry name" value="VESICLE PROTEIN SORTING-ASSOCIATED"/>
    <property type="match status" value="1"/>
</dbReference>
<dbReference type="Gene3D" id="3.40.50.1910">
    <property type="match status" value="2"/>
</dbReference>
<evidence type="ECO:0000313" key="4">
    <source>
        <dbReference type="Proteomes" id="UP001470230"/>
    </source>
</evidence>
<evidence type="ECO:0000256" key="1">
    <source>
        <dbReference type="ARBA" id="ARBA00009884"/>
    </source>
</evidence>
<gene>
    <name evidence="3" type="ORF">M9Y10_012235</name>
</gene>
<proteinExistence type="inferred from homology"/>
<dbReference type="InterPro" id="IPR043155">
    <property type="entry name" value="VPS33_dom3b"/>
</dbReference>
<feature type="region of interest" description="Disordered" evidence="2">
    <location>
        <begin position="523"/>
        <end position="570"/>
    </location>
</feature>
<keyword evidence="4" id="KW-1185">Reference proteome</keyword>
<dbReference type="InterPro" id="IPR036045">
    <property type="entry name" value="Sec1-like_sf"/>
</dbReference>
<evidence type="ECO:0000256" key="2">
    <source>
        <dbReference type="SAM" id="MobiDB-lite"/>
    </source>
</evidence>
<comment type="caution">
    <text evidence="3">The sequence shown here is derived from an EMBL/GenBank/DDBJ whole genome shotgun (WGS) entry which is preliminary data.</text>
</comment>
<protein>
    <submittedName>
        <fullName evidence="3">Vacuolar protein-sorting-associated protein 33</fullName>
    </submittedName>
</protein>
<dbReference type="Gene3D" id="1.25.40.850">
    <property type="match status" value="1"/>
</dbReference>
<dbReference type="EMBL" id="JAPFFF010000018">
    <property type="protein sequence ID" value="KAK8860570.1"/>
    <property type="molecule type" value="Genomic_DNA"/>
</dbReference>
<dbReference type="Pfam" id="PF00995">
    <property type="entry name" value="Sec1"/>
    <property type="match status" value="1"/>
</dbReference>
<sequence length="711" mass="80253">MSKEDSPYVILQNLAVDDISKILSSVYGSESAESGENENKIILSFSKKNYGFIRRALPSSAFNSQLVGKVIFFESLKPTQSNGKIAAICLDDQEEVKFALQQLNLLSNYEKNLIIIPRITTLVQEEIDRSGIRLNHVFEYHLDIIPLENYFFIIPCPKCFERCFVEDDITDVYTIARALLRLQIFTGSPRRTFIAGEIASRVNILLEQFKTQVGSHYFQSPQSSNSSVRDLVVNEPFFDDVFIIDRKADLITPLSSQFYYGGMLDEIYDVDFGYLTLPSTVSIPDFPDKREVLLSDENDEVFELMRGHNVIDALSYAEMKRNEIHELTELMKKTSGTTQWSIHAFKAKHMTQVNPILVMHYSLLEAVIDEKKPNSYLTDLEYRFLAQSFDGIEAAFVLLNKKDKKSVINAIRLLCLASIATGGFSSSRVTDIQRRIFNKFGPDAIKDLIGLEKAGLFLSQSLIQSLIRAGIKNPTYVELDKVFNLMVSPDQSESLSITSLNSIKTTFNTIKNYAKKKIDAISNKSSENSNNNTDSNFDLNKPSQNNDEKIDANRPSQNDNNENNYVKQDTDIEKGYDSTVPLIHRIVQAGLNGQWYNQSSPVMKMMKTMGLEPAVYGPNPDDDESDENTSIKTPSGKLIGEIKKSTGIKTHPRRVLVLIIGGVTSTEVQLFVQMGKIIFKDKYEFFVASTNITYGNKLIQSICPVINSKFQ</sequence>
<accession>A0ABR2IDC1</accession>
<feature type="compositionally biased region" description="Polar residues" evidence="2">
    <location>
        <begin position="554"/>
        <end position="567"/>
    </location>
</feature>
<dbReference type="InterPro" id="IPR001619">
    <property type="entry name" value="Sec1-like"/>
</dbReference>
<reference evidence="3 4" key="1">
    <citation type="submission" date="2024-04" db="EMBL/GenBank/DDBJ databases">
        <title>Tritrichomonas musculus Genome.</title>
        <authorList>
            <person name="Alves-Ferreira E."/>
            <person name="Grigg M."/>
            <person name="Lorenzi H."/>
            <person name="Galac M."/>
        </authorList>
    </citation>
    <scope>NUCLEOTIDE SEQUENCE [LARGE SCALE GENOMIC DNA]</scope>
    <source>
        <strain evidence="3 4">EAF2021</strain>
    </source>
</reference>
<name>A0ABR2IDC1_9EUKA</name>
<feature type="compositionally biased region" description="Low complexity" evidence="2">
    <location>
        <begin position="523"/>
        <end position="536"/>
    </location>
</feature>
<dbReference type="SUPFAM" id="SSF56815">
    <property type="entry name" value="Sec1/munc18-like (SM) proteins"/>
    <property type="match status" value="1"/>
</dbReference>
<dbReference type="InterPro" id="IPR027482">
    <property type="entry name" value="Sec1-like_dom2"/>
</dbReference>
<comment type="similarity">
    <text evidence="1">Belongs to the STXBP/unc-18/SEC1 family.</text>
</comment>
<dbReference type="Proteomes" id="UP001470230">
    <property type="component" value="Unassembled WGS sequence"/>
</dbReference>
<evidence type="ECO:0000313" key="3">
    <source>
        <dbReference type="EMBL" id="KAK8860570.1"/>
    </source>
</evidence>